<organism evidence="1 2">
    <name type="scientific">Jimgerdemannia flammicorona</name>
    <dbReference type="NCBI Taxonomy" id="994334"/>
    <lineage>
        <taxon>Eukaryota</taxon>
        <taxon>Fungi</taxon>
        <taxon>Fungi incertae sedis</taxon>
        <taxon>Mucoromycota</taxon>
        <taxon>Mucoromycotina</taxon>
        <taxon>Endogonomycetes</taxon>
        <taxon>Endogonales</taxon>
        <taxon>Endogonaceae</taxon>
        <taxon>Jimgerdemannia</taxon>
    </lineage>
</organism>
<dbReference type="InterPro" id="IPR032675">
    <property type="entry name" value="LRR_dom_sf"/>
</dbReference>
<gene>
    <name evidence="1" type="ORF">BC938DRAFT_480846</name>
</gene>
<keyword evidence="2" id="KW-1185">Reference proteome</keyword>
<reference evidence="1 2" key="1">
    <citation type="journal article" date="2018" name="New Phytol.">
        <title>Phylogenomics of Endogonaceae and evolution of mycorrhizas within Mucoromycota.</title>
        <authorList>
            <person name="Chang Y."/>
            <person name="Desiro A."/>
            <person name="Na H."/>
            <person name="Sandor L."/>
            <person name="Lipzen A."/>
            <person name="Clum A."/>
            <person name="Barry K."/>
            <person name="Grigoriev I.V."/>
            <person name="Martin F.M."/>
            <person name="Stajich J.E."/>
            <person name="Smith M.E."/>
            <person name="Bonito G."/>
            <person name="Spatafora J.W."/>
        </authorList>
    </citation>
    <scope>NUCLEOTIDE SEQUENCE [LARGE SCALE GENOMIC DNA]</scope>
    <source>
        <strain evidence="1 2">AD002</strain>
    </source>
</reference>
<sequence length="394" mass="43779">MASKPANGKSVLEPLTKEPLRAAELLAESRRLGLIHCNFIRGIVINLAIFEPNRRPYTVSIDVPEGDTDDAIASIFELSPPNFTRLYISYIGVRITEPSVIQRLSRFVDRVAPFCKITSLYLKNELLMDGIYYVVPDSVNHLISAASQTLCTLNLHHVSLNPSTQAALRRCTGMRELVLNQSQLNDFVPVLPSWPELRSFNCSLGYYRYLPIDEGLAALAASCPKLSEFGLNAMRCEDFDDIVSVDSLCALLQACPALTTFGVGCHSAMGDAMLRGLVAHGAKLTNIELEGEWEMTEEAEVEAEEEEEEEGGQQQEALWPELQLLSLNGCEEISKSFVEGVLRSCVKLASVRLPQDVDVDDGWRTCMMKYGFQYDTSKCHPVIGPNSPRWVRSL</sequence>
<name>A0A433QX53_9FUNG</name>
<evidence type="ECO:0000313" key="2">
    <source>
        <dbReference type="Proteomes" id="UP000274822"/>
    </source>
</evidence>
<protein>
    <recommendedName>
        <fullName evidence="3">F-box domain-containing protein</fullName>
    </recommendedName>
</protein>
<dbReference type="AlphaFoldDB" id="A0A433QX53"/>
<evidence type="ECO:0008006" key="3">
    <source>
        <dbReference type="Google" id="ProtNLM"/>
    </source>
</evidence>
<dbReference type="EMBL" id="RBNJ01000536">
    <property type="protein sequence ID" value="RUS34383.1"/>
    <property type="molecule type" value="Genomic_DNA"/>
</dbReference>
<proteinExistence type="predicted"/>
<accession>A0A433QX53</accession>
<comment type="caution">
    <text evidence="1">The sequence shown here is derived from an EMBL/GenBank/DDBJ whole genome shotgun (WGS) entry which is preliminary data.</text>
</comment>
<dbReference type="Proteomes" id="UP000274822">
    <property type="component" value="Unassembled WGS sequence"/>
</dbReference>
<dbReference type="SUPFAM" id="SSF52047">
    <property type="entry name" value="RNI-like"/>
    <property type="match status" value="1"/>
</dbReference>
<dbReference type="Gene3D" id="3.80.10.10">
    <property type="entry name" value="Ribonuclease Inhibitor"/>
    <property type="match status" value="1"/>
</dbReference>
<evidence type="ECO:0000313" key="1">
    <source>
        <dbReference type="EMBL" id="RUS34383.1"/>
    </source>
</evidence>